<sequence length="883" mass="100161">MKDQSKKNNSVNDLELKEWLDALENIINEDGNNRASFILGKLASKLTESGTIPDFNLTTPFRNSIPVNEEAKMPGDLFMERKIRSLIRWNALVMVLRANKSSDDLGGHIATFSSSATLYDIGFNYFFQGSKDSQEDLIYFQGHSSPGIYARSFLEGYLSEDDLDNFRREVDKPGISSYPHPWLMPDYWQFPTVSMGLGPIMGIYQANIMRYLSARGLAPRNDRKVWVFCGDGEMDEPESKGAIGLAGREKLENLIFVVNCNLQRLDGPVRGNNKIIHELEREFRGSGWNVIKVIWGRLWDPIFARDKEDKLQELMDAVVDGELQNFKAKGGAYTREKFFGQDPDVLEMVDDLTDEDIYKLNRGGHDPYKVYAAYHKAVNSKGAPTVILALTTKGYGTGSREADNTTHQVKKLTLENIKSFRDKFDIPVTDKEIEKLPYVKPPKDSPEIQYLLKTRDGLGGPIPRRRDHTQKLSEPSDSIFQKFTQGFKDKEISSTMSFVRMMTDILKDKNIGERIVPIVPDEARTFGMEGLFRQIGIYSSEGQKYKPEDADQVMWYKESKDGVMLEEGINEAGAFSAWIALATAYSNYNIPMIPIYLFYSMFGFQRIHDLAWAAGDSQAKGFLIGATSGRTTLNGEGLQHQDGHSHIFSSTIPNCRSYDPAYAYELAVIFKDGIKKMFVDLENYYYYITVTNENYLQPAQPKDSEEGIIKGLYKLNNHSDPQVTLIGSGSILNESIKAQKILDSFGIGSDVWSATSFNMLRKDGMEKERFNELNPTSKQQQTYVEECLSNSEIPVVAATDYMRAYPEQIRGFIKAPYYTLGTDGYGRSDSRQKLREFFEVDATSIARIAIYSLFQKGDLNKKQITAFYKKLKVNPSKPNPWEV</sequence>
<dbReference type="InterPro" id="IPR051157">
    <property type="entry name" value="PDH/Transketolase"/>
</dbReference>
<evidence type="ECO:0000256" key="9">
    <source>
        <dbReference type="PIRNR" id="PIRNR000156"/>
    </source>
</evidence>
<dbReference type="EMBL" id="AMWX01000012">
    <property type="protein sequence ID" value="EKO36113.1"/>
    <property type="molecule type" value="Genomic_DNA"/>
</dbReference>
<evidence type="ECO:0000256" key="5">
    <source>
        <dbReference type="ARBA" id="ARBA00023002"/>
    </source>
</evidence>
<dbReference type="Pfam" id="PF00456">
    <property type="entry name" value="Transketolase_N"/>
    <property type="match status" value="1"/>
</dbReference>
<evidence type="ECO:0000256" key="6">
    <source>
        <dbReference type="ARBA" id="ARBA00023052"/>
    </source>
</evidence>
<comment type="catalytic activity">
    <reaction evidence="8 9">
        <text>N(6)-[(R)-lipoyl]-L-lysyl-[protein] + pyruvate + H(+) = N(6)-[(R)-S(8)-acetyldihydrolipoyl]-L-lysyl-[protein] + CO2</text>
        <dbReference type="Rhea" id="RHEA:19189"/>
        <dbReference type="Rhea" id="RHEA-COMP:10474"/>
        <dbReference type="Rhea" id="RHEA-COMP:10478"/>
        <dbReference type="ChEBI" id="CHEBI:15361"/>
        <dbReference type="ChEBI" id="CHEBI:15378"/>
        <dbReference type="ChEBI" id="CHEBI:16526"/>
        <dbReference type="ChEBI" id="CHEBI:83099"/>
        <dbReference type="ChEBI" id="CHEBI:83111"/>
        <dbReference type="EC" id="1.2.4.1"/>
    </reaction>
</comment>
<dbReference type="SUPFAM" id="SSF52518">
    <property type="entry name" value="Thiamin diphosphate-binding fold (THDP-binding)"/>
    <property type="match status" value="2"/>
</dbReference>
<comment type="cofactor">
    <cofactor evidence="1 9">
        <name>thiamine diphosphate</name>
        <dbReference type="ChEBI" id="CHEBI:58937"/>
    </cofactor>
</comment>
<feature type="domain" description="Transketolase-like C-terminal" evidence="13">
    <location>
        <begin position="711"/>
        <end position="841"/>
    </location>
</feature>
<comment type="caution">
    <text evidence="14">The sequence shown here is derived from an EMBL/GenBank/DDBJ whole genome shotgun (WGS) entry which is preliminary data.</text>
</comment>
<dbReference type="Pfam" id="PF17831">
    <property type="entry name" value="PDH_E1_M"/>
    <property type="match status" value="1"/>
</dbReference>
<evidence type="ECO:0000256" key="10">
    <source>
        <dbReference type="PIRSR" id="PIRSR000156-1"/>
    </source>
</evidence>
<dbReference type="NCBIfam" id="TIGR00759">
    <property type="entry name" value="aceE"/>
    <property type="match status" value="1"/>
</dbReference>
<dbReference type="InterPro" id="IPR004660">
    <property type="entry name" value="PDH_E1"/>
</dbReference>
<dbReference type="InterPro" id="IPR035807">
    <property type="entry name" value="PDC_E1_N"/>
</dbReference>
<accession>K6H0N0</accession>
<dbReference type="Gene3D" id="3.40.50.920">
    <property type="match status" value="1"/>
</dbReference>
<dbReference type="PANTHER" id="PTHR43825:SF3">
    <property type="entry name" value="PYRUVATE DEHYDROGENASE E1 COMPONENT"/>
    <property type="match status" value="1"/>
</dbReference>
<dbReference type="STRING" id="1208365.B273_0598"/>
<feature type="domain" description="Transketolase N-terminal" evidence="11">
    <location>
        <begin position="138"/>
        <end position="294"/>
    </location>
</feature>
<dbReference type="PANTHER" id="PTHR43825">
    <property type="entry name" value="PYRUVATE DEHYDROGENASE E1 COMPONENT"/>
    <property type="match status" value="1"/>
</dbReference>
<keyword evidence="10" id="KW-0460">Magnesium</keyword>
<feature type="binding site" evidence="10">
    <location>
        <position position="231"/>
    </location>
    <ligand>
        <name>Mg(2+)</name>
        <dbReference type="ChEBI" id="CHEBI:18420"/>
    </ligand>
</feature>
<keyword evidence="5 9" id="KW-0560">Oxidoreductase</keyword>
<dbReference type="InterPro" id="IPR041621">
    <property type="entry name" value="PDH_E1_M"/>
</dbReference>
<proteinExistence type="predicted"/>
<feature type="binding site" evidence="10">
    <location>
        <position position="261"/>
    </location>
    <ligand>
        <name>Mg(2+)</name>
        <dbReference type="ChEBI" id="CHEBI:18420"/>
    </ligand>
</feature>
<comment type="function">
    <text evidence="2 9">Component of the pyruvate dehydrogenase (PDH) complex, that catalyzes the overall conversion of pyruvate to acetyl-CoA and CO(2).</text>
</comment>
<dbReference type="SUPFAM" id="SSF52922">
    <property type="entry name" value="TK C-terminal domain-like"/>
    <property type="match status" value="1"/>
</dbReference>
<name>K6H0N0_9GAMM</name>
<evidence type="ECO:0000256" key="7">
    <source>
        <dbReference type="ARBA" id="ARBA00023317"/>
    </source>
</evidence>
<comment type="cofactor">
    <cofactor evidence="10">
        <name>Mg(2+)</name>
        <dbReference type="ChEBI" id="CHEBI:18420"/>
    </cofactor>
</comment>
<dbReference type="PATRIC" id="fig|1208365.4.peg.1192"/>
<evidence type="ECO:0000256" key="1">
    <source>
        <dbReference type="ARBA" id="ARBA00001964"/>
    </source>
</evidence>
<dbReference type="PIRSF" id="PIRSF000156">
    <property type="entry name" value="Pyruvate_dh_E1"/>
    <property type="match status" value="1"/>
</dbReference>
<dbReference type="InterPro" id="IPR055152">
    <property type="entry name" value="Transketolase-like_C_2"/>
</dbReference>
<reference evidence="14 15" key="1">
    <citation type="submission" date="2012-09" db="EMBL/GenBank/DDBJ databases">
        <authorList>
            <person name="Dupont C.L."/>
            <person name="Rusch D.B."/>
            <person name="Lombardo M.-J."/>
            <person name="Novotny M."/>
            <person name="Yee-Greenbaum J."/>
            <person name="Laskin R."/>
        </authorList>
    </citation>
    <scope>NUCLEOTIDE SEQUENCE [LARGE SCALE GENOMIC DNA]</scope>
    <source>
        <strain evidence="14">SAR86E</strain>
    </source>
</reference>
<evidence type="ECO:0000259" key="13">
    <source>
        <dbReference type="Pfam" id="PF22613"/>
    </source>
</evidence>
<feature type="binding site" evidence="10">
    <location>
        <position position="263"/>
    </location>
    <ligand>
        <name>Mg(2+)</name>
        <dbReference type="ChEBI" id="CHEBI:18420"/>
    </ligand>
</feature>
<keyword evidence="10" id="KW-0479">Metal-binding</keyword>
<keyword evidence="7 9" id="KW-0670">Pyruvate</keyword>
<organism evidence="14 15">
    <name type="scientific">SAR86 cluster bacterium SAR86E</name>
    <dbReference type="NCBI Taxonomy" id="1208365"/>
    <lineage>
        <taxon>Bacteria</taxon>
        <taxon>Pseudomonadati</taxon>
        <taxon>Pseudomonadota</taxon>
        <taxon>Gammaproteobacteria</taxon>
        <taxon>SAR86 cluster</taxon>
    </lineage>
</organism>
<dbReference type="InterPro" id="IPR009014">
    <property type="entry name" value="Transketo_C/PFOR_II"/>
</dbReference>
<evidence type="ECO:0000256" key="4">
    <source>
        <dbReference type="ARBA" id="ARBA00017172"/>
    </source>
</evidence>
<dbReference type="Pfam" id="PF22613">
    <property type="entry name" value="Transketolase_C_1"/>
    <property type="match status" value="1"/>
</dbReference>
<dbReference type="InterPro" id="IPR029061">
    <property type="entry name" value="THDP-binding"/>
</dbReference>
<evidence type="ECO:0000259" key="11">
    <source>
        <dbReference type="Pfam" id="PF00456"/>
    </source>
</evidence>
<dbReference type="InterPro" id="IPR005474">
    <property type="entry name" value="Transketolase_N"/>
</dbReference>
<dbReference type="Proteomes" id="UP000010310">
    <property type="component" value="Unassembled WGS sequence"/>
</dbReference>
<feature type="domain" description="Pyruvate dehydrogenase E1 component middle" evidence="12">
    <location>
        <begin position="476"/>
        <end position="698"/>
    </location>
</feature>
<evidence type="ECO:0000256" key="3">
    <source>
        <dbReference type="ARBA" id="ARBA00012281"/>
    </source>
</evidence>
<dbReference type="GO" id="GO:0046872">
    <property type="term" value="F:metal ion binding"/>
    <property type="evidence" value="ECO:0007669"/>
    <property type="project" value="UniProtKB-KW"/>
</dbReference>
<evidence type="ECO:0000313" key="15">
    <source>
        <dbReference type="Proteomes" id="UP000010310"/>
    </source>
</evidence>
<dbReference type="AlphaFoldDB" id="K6H0N0"/>
<keyword evidence="15" id="KW-1185">Reference proteome</keyword>
<dbReference type="GO" id="GO:0004739">
    <property type="term" value="F:pyruvate dehydrogenase (acetyl-transferring) activity"/>
    <property type="evidence" value="ECO:0007669"/>
    <property type="project" value="UniProtKB-EC"/>
</dbReference>
<dbReference type="EC" id="1.2.4.1" evidence="3 9"/>
<evidence type="ECO:0000256" key="2">
    <source>
        <dbReference type="ARBA" id="ARBA00003157"/>
    </source>
</evidence>
<evidence type="ECO:0000256" key="8">
    <source>
        <dbReference type="ARBA" id="ARBA00051231"/>
    </source>
</evidence>
<keyword evidence="6 9" id="KW-0786">Thiamine pyrophosphate</keyword>
<dbReference type="Gene3D" id="3.40.50.970">
    <property type="match status" value="2"/>
</dbReference>
<evidence type="ECO:0000313" key="14">
    <source>
        <dbReference type="EMBL" id="EKO36113.1"/>
    </source>
</evidence>
<dbReference type="CDD" id="cd02017">
    <property type="entry name" value="TPP_E1_EcPDC_like"/>
    <property type="match status" value="1"/>
</dbReference>
<dbReference type="FunFam" id="3.40.50.970:FF:000011">
    <property type="entry name" value="Pyruvate dehydrogenase E1 component"/>
    <property type="match status" value="1"/>
</dbReference>
<gene>
    <name evidence="14" type="primary">aceE</name>
    <name evidence="14" type="ORF">B273_0598</name>
</gene>
<protein>
    <recommendedName>
        <fullName evidence="4 9">Pyruvate dehydrogenase E1 component</fullName>
        <ecNumber evidence="3 9">1.2.4.1</ecNumber>
    </recommendedName>
</protein>
<evidence type="ECO:0000259" key="12">
    <source>
        <dbReference type="Pfam" id="PF17831"/>
    </source>
</evidence>